<reference evidence="1 2" key="1">
    <citation type="submission" date="2019-05" db="EMBL/GenBank/DDBJ databases">
        <title>Emergence of the Ug99 lineage of the wheat stem rust pathogen through somatic hybridization.</title>
        <authorList>
            <person name="Li F."/>
            <person name="Upadhyaya N.M."/>
            <person name="Sperschneider J."/>
            <person name="Matny O."/>
            <person name="Nguyen-Phuc H."/>
            <person name="Mago R."/>
            <person name="Raley C."/>
            <person name="Miller M.E."/>
            <person name="Silverstein K.A.T."/>
            <person name="Henningsen E."/>
            <person name="Hirsch C.D."/>
            <person name="Visser B."/>
            <person name="Pretorius Z.A."/>
            <person name="Steffenson B.J."/>
            <person name="Schwessinger B."/>
            <person name="Dodds P.N."/>
            <person name="Figueroa M."/>
        </authorList>
    </citation>
    <scope>NUCLEOTIDE SEQUENCE [LARGE SCALE GENOMIC DNA]</scope>
    <source>
        <strain evidence="1">21-0</strain>
    </source>
</reference>
<dbReference type="AlphaFoldDB" id="A0A5B0PRI7"/>
<organism evidence="1 2">
    <name type="scientific">Puccinia graminis f. sp. tritici</name>
    <dbReference type="NCBI Taxonomy" id="56615"/>
    <lineage>
        <taxon>Eukaryota</taxon>
        <taxon>Fungi</taxon>
        <taxon>Dikarya</taxon>
        <taxon>Basidiomycota</taxon>
        <taxon>Pucciniomycotina</taxon>
        <taxon>Pucciniomycetes</taxon>
        <taxon>Pucciniales</taxon>
        <taxon>Pucciniaceae</taxon>
        <taxon>Puccinia</taxon>
    </lineage>
</organism>
<sequence length="124" mass="13131">MLSVGSIISLTHVKAVIARLAHTAGDRMSRAVCCDTRGKGPPLLRVSQQTVCDIRSPAVSVGRAFGFYVRSGDSHPRSSGFVGLPESSGCAHLSDKYTEMSGVRAPHWAPPFCTIFGGVSQDGR</sequence>
<comment type="caution">
    <text evidence="1">The sequence shown here is derived from an EMBL/GenBank/DDBJ whole genome shotgun (WGS) entry which is preliminary data.</text>
</comment>
<name>A0A5B0PRI7_PUCGR</name>
<accession>A0A5B0PRI7</accession>
<evidence type="ECO:0000313" key="2">
    <source>
        <dbReference type="Proteomes" id="UP000324748"/>
    </source>
</evidence>
<evidence type="ECO:0000313" key="1">
    <source>
        <dbReference type="EMBL" id="KAA1103253.1"/>
    </source>
</evidence>
<gene>
    <name evidence="1" type="ORF">PGT21_011245</name>
</gene>
<dbReference type="EMBL" id="VSWC01000042">
    <property type="protein sequence ID" value="KAA1103253.1"/>
    <property type="molecule type" value="Genomic_DNA"/>
</dbReference>
<keyword evidence="2" id="KW-1185">Reference proteome</keyword>
<dbReference type="Proteomes" id="UP000324748">
    <property type="component" value="Unassembled WGS sequence"/>
</dbReference>
<protein>
    <submittedName>
        <fullName evidence="1">Uncharacterized protein</fullName>
    </submittedName>
</protein>
<proteinExistence type="predicted"/>